<keyword evidence="6" id="KW-0799">Topoisomerase</keyword>
<evidence type="ECO:0000256" key="8">
    <source>
        <dbReference type="ARBA" id="ARBA00023235"/>
    </source>
</evidence>
<dbReference type="EMBL" id="FRBL01000001">
    <property type="protein sequence ID" value="SHK84063.1"/>
    <property type="molecule type" value="Genomic_DNA"/>
</dbReference>
<evidence type="ECO:0000256" key="5">
    <source>
        <dbReference type="ARBA" id="ARBA00022840"/>
    </source>
</evidence>
<evidence type="ECO:0000313" key="11">
    <source>
        <dbReference type="Proteomes" id="UP000184420"/>
    </source>
</evidence>
<dbReference type="Pfam" id="PF00204">
    <property type="entry name" value="DNA_gyraseB"/>
    <property type="match status" value="1"/>
</dbReference>
<dbReference type="GO" id="GO:0003918">
    <property type="term" value="F:DNA topoisomerase type II (double strand cut, ATP-hydrolyzing) activity"/>
    <property type="evidence" value="ECO:0007669"/>
    <property type="project" value="UniProtKB-EC"/>
</dbReference>
<feature type="domain" description="DNA topoisomerase type IIA subunit B" evidence="9">
    <location>
        <begin position="221"/>
        <end position="341"/>
    </location>
</feature>
<dbReference type="SUPFAM" id="SSF55874">
    <property type="entry name" value="ATPase domain of HSP90 chaperone/DNA topoisomerase II/histidine kinase"/>
    <property type="match status" value="1"/>
</dbReference>
<reference evidence="10 11" key="1">
    <citation type="submission" date="2016-11" db="EMBL/GenBank/DDBJ databases">
        <authorList>
            <person name="Jaros S."/>
            <person name="Januszkiewicz K."/>
            <person name="Wedrychowicz H."/>
        </authorList>
    </citation>
    <scope>NUCLEOTIDE SEQUENCE [LARGE SCALE GENOMIC DNA]</scope>
    <source>
        <strain evidence="10 11">DSM 27406</strain>
    </source>
</reference>
<dbReference type="PANTHER" id="PTHR45866">
    <property type="entry name" value="DNA GYRASE/TOPOISOMERASE SUBUNIT B"/>
    <property type="match status" value="1"/>
</dbReference>
<keyword evidence="11" id="KW-1185">Reference proteome</keyword>
<dbReference type="InterPro" id="IPR036890">
    <property type="entry name" value="HATPase_C_sf"/>
</dbReference>
<sequence length="349" mass="39639">MDTRANKLSELIRRRPAMFVGNLHFTGFANMLEFVLEEMLTEITTDTTIEIEFLKTNAIRMTAKKVATAGLINCIYNLDQPDMQQTNSLPVAIIVALSLHAELEIHHLADVLTLDSKQGEYILNAKPGEDTPGKVAIEFTPDPLIFHDFIPDYEQTAALMQKFAYLYPGVKIIVEDHRQDHKRNVFRYPQGVSRLLDTAIAQHPHASPFFRLDLKAAIRDYVYQVSFCYQPLWLTTSYVRSFANHYELFLGGALIEGVQDGIIMAIKEAALITKTKIRISKKKLVESMILIAAVRGKGLEFVGPGKWRLEAAAVKNDIKKYVFAEVARYLAINPDERNRVVLNFAYEFE</sequence>
<keyword evidence="7" id="KW-0238">DNA-binding</keyword>
<dbReference type="Proteomes" id="UP000184420">
    <property type="component" value="Unassembled WGS sequence"/>
</dbReference>
<accession>A0A1M6VRD5</accession>
<organism evidence="10 11">
    <name type="scientific">Chitinophaga jiangningensis</name>
    <dbReference type="NCBI Taxonomy" id="1419482"/>
    <lineage>
        <taxon>Bacteria</taxon>
        <taxon>Pseudomonadati</taxon>
        <taxon>Bacteroidota</taxon>
        <taxon>Chitinophagia</taxon>
        <taxon>Chitinophagales</taxon>
        <taxon>Chitinophagaceae</taxon>
        <taxon>Chitinophaga</taxon>
    </lineage>
</organism>
<dbReference type="Gene3D" id="3.30.565.10">
    <property type="entry name" value="Histidine kinase-like ATPase, C-terminal domain"/>
    <property type="match status" value="1"/>
</dbReference>
<dbReference type="InterPro" id="IPR014721">
    <property type="entry name" value="Ribsml_uS5_D2-typ_fold_subgr"/>
</dbReference>
<evidence type="ECO:0000313" key="10">
    <source>
        <dbReference type="EMBL" id="SHK84063.1"/>
    </source>
</evidence>
<dbReference type="AlphaFoldDB" id="A0A1M6VRD5"/>
<dbReference type="PANTHER" id="PTHR45866:SF1">
    <property type="entry name" value="DNA GYRASE SUBUNIT B, MITOCHONDRIAL"/>
    <property type="match status" value="1"/>
</dbReference>
<evidence type="ECO:0000256" key="6">
    <source>
        <dbReference type="ARBA" id="ARBA00023029"/>
    </source>
</evidence>
<protein>
    <recommendedName>
        <fullName evidence="3">DNA topoisomerase (ATP-hydrolyzing)</fullName>
        <ecNumber evidence="3">5.6.2.2</ecNumber>
    </recommendedName>
</protein>
<dbReference type="GO" id="GO:0003677">
    <property type="term" value="F:DNA binding"/>
    <property type="evidence" value="ECO:0007669"/>
    <property type="project" value="UniProtKB-KW"/>
</dbReference>
<keyword evidence="4" id="KW-0547">Nucleotide-binding</keyword>
<evidence type="ECO:0000259" key="9">
    <source>
        <dbReference type="Pfam" id="PF00204"/>
    </source>
</evidence>
<dbReference type="STRING" id="1419482.SAMN05444266_101331"/>
<dbReference type="InterPro" id="IPR020568">
    <property type="entry name" value="Ribosomal_Su5_D2-typ_SF"/>
</dbReference>
<dbReference type="SUPFAM" id="SSF54211">
    <property type="entry name" value="Ribosomal protein S5 domain 2-like"/>
    <property type="match status" value="1"/>
</dbReference>
<gene>
    <name evidence="10" type="ORF">SAMN05444266_101331</name>
</gene>
<dbReference type="OrthoDB" id="629252at2"/>
<evidence type="ECO:0000256" key="3">
    <source>
        <dbReference type="ARBA" id="ARBA00012895"/>
    </source>
</evidence>
<dbReference type="InterPro" id="IPR013506">
    <property type="entry name" value="Topo_IIA_bsu_dom2"/>
</dbReference>
<keyword evidence="5" id="KW-0067">ATP-binding</keyword>
<comment type="similarity">
    <text evidence="2">Belongs to the type II topoisomerase GyrB family.</text>
</comment>
<keyword evidence="8" id="KW-0413">Isomerase</keyword>
<evidence type="ECO:0000256" key="1">
    <source>
        <dbReference type="ARBA" id="ARBA00000185"/>
    </source>
</evidence>
<dbReference type="GO" id="GO:0006265">
    <property type="term" value="P:DNA topological change"/>
    <property type="evidence" value="ECO:0007669"/>
    <property type="project" value="InterPro"/>
</dbReference>
<proteinExistence type="inferred from homology"/>
<dbReference type="EC" id="5.6.2.2" evidence="3"/>
<evidence type="ECO:0000256" key="2">
    <source>
        <dbReference type="ARBA" id="ARBA00010708"/>
    </source>
</evidence>
<dbReference type="GO" id="GO:0005524">
    <property type="term" value="F:ATP binding"/>
    <property type="evidence" value="ECO:0007669"/>
    <property type="project" value="UniProtKB-KW"/>
</dbReference>
<dbReference type="Gene3D" id="3.30.230.10">
    <property type="match status" value="1"/>
</dbReference>
<evidence type="ECO:0000256" key="7">
    <source>
        <dbReference type="ARBA" id="ARBA00023125"/>
    </source>
</evidence>
<name>A0A1M6VRD5_9BACT</name>
<evidence type="ECO:0000256" key="4">
    <source>
        <dbReference type="ARBA" id="ARBA00022741"/>
    </source>
</evidence>
<comment type="catalytic activity">
    <reaction evidence="1">
        <text>ATP-dependent breakage, passage and rejoining of double-stranded DNA.</text>
        <dbReference type="EC" id="5.6.2.2"/>
    </reaction>
</comment>